<dbReference type="OrthoDB" id="6120044at2"/>
<protein>
    <submittedName>
        <fullName evidence="4">Periplasmic chaperone for outer membrane proteins Skp</fullName>
    </submittedName>
</protein>
<evidence type="ECO:0000313" key="4">
    <source>
        <dbReference type="EMBL" id="SDU22572.1"/>
    </source>
</evidence>
<feature type="signal peptide" evidence="3">
    <location>
        <begin position="1"/>
        <end position="21"/>
    </location>
</feature>
<feature type="chain" id="PRO_5009275079" evidence="3">
    <location>
        <begin position="22"/>
        <end position="167"/>
    </location>
</feature>
<dbReference type="PANTHER" id="PTHR35089:SF1">
    <property type="entry name" value="CHAPERONE PROTEIN SKP"/>
    <property type="match status" value="1"/>
</dbReference>
<dbReference type="GO" id="GO:0051082">
    <property type="term" value="F:unfolded protein binding"/>
    <property type="evidence" value="ECO:0007669"/>
    <property type="project" value="InterPro"/>
</dbReference>
<organism evidence="4 5">
    <name type="scientific">Pseudomonas pohangensis</name>
    <dbReference type="NCBI Taxonomy" id="364197"/>
    <lineage>
        <taxon>Bacteria</taxon>
        <taxon>Pseudomonadati</taxon>
        <taxon>Pseudomonadota</taxon>
        <taxon>Gammaproteobacteria</taxon>
        <taxon>Pseudomonadales</taxon>
        <taxon>Pseudomonadaceae</taxon>
        <taxon>Pseudomonas</taxon>
    </lineage>
</organism>
<sequence>MRKLTQLVLFCVALVAMPAFAEMKIAVLNYQMALLESNVAKKYSVDAEKKFGPQLNRLKKLETDAKSIQDKLVKSGEKMAQADREKLELEFKQKARDFQFQSKELNEAKAIADREMLKNLKPKLDKAVEQVLKAGSYDLVLERSAVVDVKPQYDITRKVIEIMNKQG</sequence>
<evidence type="ECO:0000256" key="2">
    <source>
        <dbReference type="ARBA" id="ARBA00022729"/>
    </source>
</evidence>
<dbReference type="Gene3D" id="3.30.910.20">
    <property type="entry name" value="Skp domain"/>
    <property type="match status" value="1"/>
</dbReference>
<comment type="similarity">
    <text evidence="1">Belongs to the Skp family.</text>
</comment>
<evidence type="ECO:0000256" key="3">
    <source>
        <dbReference type="SAM" id="SignalP"/>
    </source>
</evidence>
<dbReference type="PANTHER" id="PTHR35089">
    <property type="entry name" value="CHAPERONE PROTEIN SKP"/>
    <property type="match status" value="1"/>
</dbReference>
<dbReference type="Proteomes" id="UP000243232">
    <property type="component" value="Chromosome I"/>
</dbReference>
<dbReference type="AlphaFoldDB" id="A0A1H2GSN7"/>
<dbReference type="InterPro" id="IPR005632">
    <property type="entry name" value="Chaperone_Skp"/>
</dbReference>
<dbReference type="SMART" id="SM00935">
    <property type="entry name" value="OmpH"/>
    <property type="match status" value="1"/>
</dbReference>
<dbReference type="RefSeq" id="WP_090195813.1">
    <property type="nucleotide sequence ID" value="NZ_LT629785.1"/>
</dbReference>
<dbReference type="STRING" id="364197.SAMN05216296_2507"/>
<reference evidence="5" key="1">
    <citation type="submission" date="2016-10" db="EMBL/GenBank/DDBJ databases">
        <authorList>
            <person name="Varghese N."/>
            <person name="Submissions S."/>
        </authorList>
    </citation>
    <scope>NUCLEOTIDE SEQUENCE [LARGE SCALE GENOMIC DNA]</scope>
    <source>
        <strain evidence="5">DSM 17875</strain>
    </source>
</reference>
<dbReference type="EMBL" id="LT629785">
    <property type="protein sequence ID" value="SDU22572.1"/>
    <property type="molecule type" value="Genomic_DNA"/>
</dbReference>
<dbReference type="Pfam" id="PF03938">
    <property type="entry name" value="OmpH"/>
    <property type="match status" value="1"/>
</dbReference>
<keyword evidence="5" id="KW-1185">Reference proteome</keyword>
<dbReference type="SUPFAM" id="SSF111384">
    <property type="entry name" value="OmpH-like"/>
    <property type="match status" value="1"/>
</dbReference>
<proteinExistence type="inferred from homology"/>
<keyword evidence="2 3" id="KW-0732">Signal</keyword>
<dbReference type="GO" id="GO:0005829">
    <property type="term" value="C:cytosol"/>
    <property type="evidence" value="ECO:0007669"/>
    <property type="project" value="TreeGrafter"/>
</dbReference>
<name>A0A1H2GSN7_9PSED</name>
<dbReference type="GO" id="GO:0050821">
    <property type="term" value="P:protein stabilization"/>
    <property type="evidence" value="ECO:0007669"/>
    <property type="project" value="TreeGrafter"/>
</dbReference>
<evidence type="ECO:0000256" key="1">
    <source>
        <dbReference type="ARBA" id="ARBA00009091"/>
    </source>
</evidence>
<dbReference type="InterPro" id="IPR024930">
    <property type="entry name" value="Skp_dom_sf"/>
</dbReference>
<gene>
    <name evidence="4" type="ORF">SAMN05216296_2507</name>
</gene>
<accession>A0A1H2GSN7</accession>
<evidence type="ECO:0000313" key="5">
    <source>
        <dbReference type="Proteomes" id="UP000243232"/>
    </source>
</evidence>